<dbReference type="InterPro" id="IPR002156">
    <property type="entry name" value="RNaseH_domain"/>
</dbReference>
<dbReference type="Pfam" id="PF00075">
    <property type="entry name" value="RNase_H"/>
    <property type="match status" value="1"/>
</dbReference>
<dbReference type="OrthoDB" id="411871at2759"/>
<dbReference type="GO" id="GO:0003676">
    <property type="term" value="F:nucleic acid binding"/>
    <property type="evidence" value="ECO:0007669"/>
    <property type="project" value="InterPro"/>
</dbReference>
<dbReference type="CDD" id="cd09276">
    <property type="entry name" value="Rnase_HI_RT_non_LTR"/>
    <property type="match status" value="1"/>
</dbReference>
<dbReference type="AlphaFoldDB" id="A0A4Y2MZD5"/>
<keyword evidence="4" id="KW-1185">Reference proteome</keyword>
<feature type="domain" description="Reverse transcriptase" evidence="1">
    <location>
        <begin position="162"/>
        <end position="412"/>
    </location>
</feature>
<dbReference type="GO" id="GO:0071897">
    <property type="term" value="P:DNA biosynthetic process"/>
    <property type="evidence" value="ECO:0007669"/>
    <property type="project" value="UniProtKB-ARBA"/>
</dbReference>
<dbReference type="GO" id="GO:0004523">
    <property type="term" value="F:RNA-DNA hybrid ribonuclease activity"/>
    <property type="evidence" value="ECO:0007669"/>
    <property type="project" value="InterPro"/>
</dbReference>
<dbReference type="InterPro" id="IPR043502">
    <property type="entry name" value="DNA/RNA_pol_sf"/>
</dbReference>
<dbReference type="GO" id="GO:0042575">
    <property type="term" value="C:DNA polymerase complex"/>
    <property type="evidence" value="ECO:0007669"/>
    <property type="project" value="UniProtKB-ARBA"/>
</dbReference>
<feature type="domain" description="RNase H type-1" evidence="2">
    <location>
        <begin position="492"/>
        <end position="620"/>
    </location>
</feature>
<dbReference type="Proteomes" id="UP000499080">
    <property type="component" value="Unassembled WGS sequence"/>
</dbReference>
<dbReference type="Pfam" id="PF00078">
    <property type="entry name" value="RVT_1"/>
    <property type="match status" value="1"/>
</dbReference>
<evidence type="ECO:0000259" key="2">
    <source>
        <dbReference type="PROSITE" id="PS50879"/>
    </source>
</evidence>
<organism evidence="3 4">
    <name type="scientific">Araneus ventricosus</name>
    <name type="common">Orbweaver spider</name>
    <name type="synonym">Epeira ventricosa</name>
    <dbReference type="NCBI Taxonomy" id="182803"/>
    <lineage>
        <taxon>Eukaryota</taxon>
        <taxon>Metazoa</taxon>
        <taxon>Ecdysozoa</taxon>
        <taxon>Arthropoda</taxon>
        <taxon>Chelicerata</taxon>
        <taxon>Arachnida</taxon>
        <taxon>Araneae</taxon>
        <taxon>Araneomorphae</taxon>
        <taxon>Entelegynae</taxon>
        <taxon>Araneoidea</taxon>
        <taxon>Araneidae</taxon>
        <taxon>Araneus</taxon>
    </lineage>
</organism>
<dbReference type="PROSITE" id="PS50878">
    <property type="entry name" value="RT_POL"/>
    <property type="match status" value="1"/>
</dbReference>
<comment type="caution">
    <text evidence="3">The sequence shown here is derived from an EMBL/GenBank/DDBJ whole genome shotgun (WGS) entry which is preliminary data.</text>
</comment>
<proteinExistence type="predicted"/>
<dbReference type="PANTHER" id="PTHR19446">
    <property type="entry name" value="REVERSE TRANSCRIPTASES"/>
    <property type="match status" value="1"/>
</dbReference>
<sequence length="779" mass="87094">MGEKQTFLCTFSVLLYGNARFQFHKEELKKYMRKVKTAKNSGCKSFCTIATNPYGTHYKAAFRKAIKPAELIALNNQDPSGNHLKIAQDILEKIFPHPANSNSSTYIPPCTANDCPFTKGEVATVIHHLSKGKAPGPDGIDNIIIQQIFKKFPFLLMELFNTCLKLAKFPDPLKVGNIILFHKHGKSKTEASSYRPISLLPTIGKVLEKLLTQRLNFHLEKNNRLSNLQYGFREGRSTEMAITKLLDTIHKGKASGDHVLVLSIYIKGAFDNIQHSAISSYLDNSKCPANIVNIFKNLLQNRKVILNTCEGPAIRDQKQGCPQGSCSGPALWNLVANEILQENWPINTSIQAVADDFVLVSHAPTRVQLDREILETVTERVLAHGAVAWCLEPTVRIARKLSTIQRPFLLAISGAYRTTSTAALQVILGIPPLHLQLQREARGTALFRLRLPLTNISDIDPSEIEEKATGWSTHPSEHLSPTQIYLDDGGNINTGLRIYTDGSKRERGVGAAFCVLTDVNITHRWSTRLSLRNTVFQAEILALLKAVEHAVSLPTQQLTILVDNQASINSAANPKSHNSIARKIFKLLHSHTHIRVSWIKADAGYIGNEEADRLAKEAAETENFPETPLELPKSFIKTFLRQKMLATWQMAWDDGDTGRLIHNIIPKVSLHPINWTRNEVLFFTGHGPFPSFSIDSTLPKPLSVLVGKSAHQSIMLRFASSQPPTIWHHPANNISQYGSEEWPTIQRQEGRYIICSTFSKEKPVFSVQIPTNCFFSFPQ</sequence>
<name>A0A4Y2MZD5_ARAVE</name>
<dbReference type="InterPro" id="IPR036397">
    <property type="entry name" value="RNaseH_sf"/>
</dbReference>
<evidence type="ECO:0000259" key="1">
    <source>
        <dbReference type="PROSITE" id="PS50878"/>
    </source>
</evidence>
<protein>
    <recommendedName>
        <fullName evidence="5">Reverse transcriptase domain-containing protein</fullName>
    </recommendedName>
</protein>
<gene>
    <name evidence="3" type="primary">R1A1-elementORF2_675</name>
    <name evidence="3" type="ORF">AVEN_136833_1</name>
</gene>
<evidence type="ECO:0000313" key="4">
    <source>
        <dbReference type="Proteomes" id="UP000499080"/>
    </source>
</evidence>
<dbReference type="SUPFAM" id="SSF53098">
    <property type="entry name" value="Ribonuclease H-like"/>
    <property type="match status" value="1"/>
</dbReference>
<accession>A0A4Y2MZD5</accession>
<dbReference type="PROSITE" id="PS50879">
    <property type="entry name" value="RNASE_H_1"/>
    <property type="match status" value="1"/>
</dbReference>
<evidence type="ECO:0000313" key="3">
    <source>
        <dbReference type="EMBL" id="GBN32083.1"/>
    </source>
</evidence>
<dbReference type="InterPro" id="IPR012337">
    <property type="entry name" value="RNaseH-like_sf"/>
</dbReference>
<dbReference type="Gene3D" id="3.30.420.10">
    <property type="entry name" value="Ribonuclease H-like superfamily/Ribonuclease H"/>
    <property type="match status" value="1"/>
</dbReference>
<dbReference type="SUPFAM" id="SSF56672">
    <property type="entry name" value="DNA/RNA polymerases"/>
    <property type="match status" value="1"/>
</dbReference>
<dbReference type="CDD" id="cd01650">
    <property type="entry name" value="RT_nLTR_like"/>
    <property type="match status" value="1"/>
</dbReference>
<dbReference type="EMBL" id="BGPR01008181">
    <property type="protein sequence ID" value="GBN32083.1"/>
    <property type="molecule type" value="Genomic_DNA"/>
</dbReference>
<evidence type="ECO:0008006" key="5">
    <source>
        <dbReference type="Google" id="ProtNLM"/>
    </source>
</evidence>
<reference evidence="3 4" key="1">
    <citation type="journal article" date="2019" name="Sci. Rep.">
        <title>Orb-weaving spider Araneus ventricosus genome elucidates the spidroin gene catalogue.</title>
        <authorList>
            <person name="Kono N."/>
            <person name="Nakamura H."/>
            <person name="Ohtoshi R."/>
            <person name="Moran D.A.P."/>
            <person name="Shinohara A."/>
            <person name="Yoshida Y."/>
            <person name="Fujiwara M."/>
            <person name="Mori M."/>
            <person name="Tomita M."/>
            <person name="Arakawa K."/>
        </authorList>
    </citation>
    <scope>NUCLEOTIDE SEQUENCE [LARGE SCALE GENOMIC DNA]</scope>
</reference>
<dbReference type="InterPro" id="IPR000477">
    <property type="entry name" value="RT_dom"/>
</dbReference>